<dbReference type="PANTHER" id="PTHR30469:SF33">
    <property type="entry name" value="SLR1207 PROTEIN"/>
    <property type="match status" value="1"/>
</dbReference>
<accession>Q5P6D6</accession>
<name>Q5P6D6_AROAE</name>
<evidence type="ECO:0000256" key="5">
    <source>
        <dbReference type="SAM" id="MobiDB-lite"/>
    </source>
</evidence>
<evidence type="ECO:0000259" key="7">
    <source>
        <dbReference type="Pfam" id="PF25917"/>
    </source>
</evidence>
<keyword evidence="6" id="KW-0472">Membrane</keyword>
<evidence type="ECO:0000313" key="9">
    <source>
        <dbReference type="EMBL" id="CAI07125.1"/>
    </source>
</evidence>
<keyword evidence="6" id="KW-0812">Transmembrane</keyword>
<dbReference type="InterPro" id="IPR058626">
    <property type="entry name" value="MdtA-like_b-barrel"/>
</dbReference>
<dbReference type="GO" id="GO:1990281">
    <property type="term" value="C:efflux pump complex"/>
    <property type="evidence" value="ECO:0007669"/>
    <property type="project" value="TreeGrafter"/>
</dbReference>
<feature type="domain" description="Multidrug resistance protein MdtA-like beta-barrel" evidence="8">
    <location>
        <begin position="258"/>
        <end position="333"/>
    </location>
</feature>
<gene>
    <name evidence="9" type="ORF">ebA1846</name>
</gene>
<dbReference type="GO" id="GO:1990961">
    <property type="term" value="P:xenobiotic detoxification by transmembrane export across the plasma membrane"/>
    <property type="evidence" value="ECO:0007669"/>
    <property type="project" value="InterPro"/>
</dbReference>
<dbReference type="InterPro" id="IPR058625">
    <property type="entry name" value="MdtA-like_BSH"/>
</dbReference>
<dbReference type="GO" id="GO:1990195">
    <property type="term" value="C:macrolide transmembrane transporter complex"/>
    <property type="evidence" value="ECO:0007669"/>
    <property type="project" value="InterPro"/>
</dbReference>
<dbReference type="EMBL" id="CR555306">
    <property type="protein sequence ID" value="CAI07125.1"/>
    <property type="molecule type" value="Genomic_DNA"/>
</dbReference>
<evidence type="ECO:0000256" key="1">
    <source>
        <dbReference type="ARBA" id="ARBA00004236"/>
    </source>
</evidence>
<evidence type="ECO:0000256" key="2">
    <source>
        <dbReference type="ARBA" id="ARBA00009477"/>
    </source>
</evidence>
<dbReference type="InterPro" id="IPR006143">
    <property type="entry name" value="RND_pump_MFP"/>
</dbReference>
<evidence type="ECO:0000313" key="10">
    <source>
        <dbReference type="Proteomes" id="UP000006552"/>
    </source>
</evidence>
<dbReference type="GO" id="GO:0015562">
    <property type="term" value="F:efflux transmembrane transporter activity"/>
    <property type="evidence" value="ECO:0007669"/>
    <property type="project" value="TreeGrafter"/>
</dbReference>
<protein>
    <submittedName>
        <fullName evidence="9">Similar to periplsmic HlyD type membrane fusion proteins</fullName>
    </submittedName>
</protein>
<dbReference type="Pfam" id="PF25917">
    <property type="entry name" value="BSH_RND"/>
    <property type="match status" value="1"/>
</dbReference>
<comment type="similarity">
    <text evidence="2">Belongs to the membrane fusion protein (MFP) (TC 8.A.1) family.</text>
</comment>
<dbReference type="KEGG" id="eba:ebA1846"/>
<dbReference type="eggNOG" id="COG0845">
    <property type="taxonomic scope" value="Bacteria"/>
</dbReference>
<dbReference type="InterPro" id="IPR030190">
    <property type="entry name" value="MacA_alpha-hairpin_sf"/>
</dbReference>
<dbReference type="GO" id="GO:0030313">
    <property type="term" value="C:cell envelope"/>
    <property type="evidence" value="ECO:0007669"/>
    <property type="project" value="UniProtKB-SubCell"/>
</dbReference>
<feature type="transmembrane region" description="Helical" evidence="6">
    <location>
        <begin position="41"/>
        <end position="59"/>
    </location>
</feature>
<feature type="region of interest" description="Disordered" evidence="5">
    <location>
        <begin position="359"/>
        <end position="388"/>
    </location>
</feature>
<evidence type="ECO:0000259" key="8">
    <source>
        <dbReference type="Pfam" id="PF25944"/>
    </source>
</evidence>
<sequence>MPSRILRAATLIECATRARNSSPVTDMNPSAPSPKRRWRRAAIALLSLALLGAGAYFAWSKYLAKPDEASAYQFTSVSRGDIEDVVTATGMLQPRDYVDVGAQVSGQLKKIHIEVGSEVKAGELLAEIDPIVLQSRVDATRAQLRNLRAQLMQRESDRRLADLQLRRQRNLMAEDATTADALQTAEATQLGAQAQVEALKAQIDQTESNLRADEANLNYARIYAPITGTVVSITARQGQTLIASQQAPVILRVADLSTMTVQTQVSEADVSRLTLGMDAYFTTLGGEGRRWQGTLRKIEPTPVVQNNVVLYNALFDVSNPEQALMTQMTAQVFFVVAAAHDALLVPMSAFAATPRATRTAAGGSATGGGEVRPARPRPPTSGTAGPRHRTVRVAAADGTLQERRVEVGVSNRVQAQVLSGLEEGERVVSGAALRSDAPAAARRTPRL</sequence>
<evidence type="ECO:0000256" key="4">
    <source>
        <dbReference type="SAM" id="Coils"/>
    </source>
</evidence>
<keyword evidence="3 4" id="KW-0175">Coiled coil</keyword>
<dbReference type="NCBIfam" id="TIGR01730">
    <property type="entry name" value="RND_mfp"/>
    <property type="match status" value="1"/>
</dbReference>
<dbReference type="Pfam" id="PF25944">
    <property type="entry name" value="Beta-barrel_RND"/>
    <property type="match status" value="1"/>
</dbReference>
<organism evidence="9 10">
    <name type="scientific">Aromatoleum aromaticum (strain DSM 19018 / LMG 30748 / EbN1)</name>
    <name type="common">Azoarcus sp. (strain EbN1)</name>
    <dbReference type="NCBI Taxonomy" id="76114"/>
    <lineage>
        <taxon>Bacteria</taxon>
        <taxon>Pseudomonadati</taxon>
        <taxon>Pseudomonadota</taxon>
        <taxon>Betaproteobacteria</taxon>
        <taxon>Rhodocyclales</taxon>
        <taxon>Rhodocyclaceae</taxon>
        <taxon>Aromatoleum</taxon>
    </lineage>
</organism>
<dbReference type="Proteomes" id="UP000006552">
    <property type="component" value="Chromosome"/>
</dbReference>
<dbReference type="GO" id="GO:0019898">
    <property type="term" value="C:extrinsic component of membrane"/>
    <property type="evidence" value="ECO:0007669"/>
    <property type="project" value="InterPro"/>
</dbReference>
<dbReference type="Gene3D" id="2.40.420.20">
    <property type="match status" value="1"/>
</dbReference>
<feature type="domain" description="Multidrug resistance protein MdtA-like barrel-sandwich hybrid" evidence="7">
    <location>
        <begin position="98"/>
        <end position="251"/>
    </location>
</feature>
<dbReference type="STRING" id="76114.ebA1846"/>
<dbReference type="PANTHER" id="PTHR30469">
    <property type="entry name" value="MULTIDRUG RESISTANCE PROTEIN MDTA"/>
    <property type="match status" value="1"/>
</dbReference>
<dbReference type="AlphaFoldDB" id="Q5P6D6"/>
<keyword evidence="6" id="KW-1133">Transmembrane helix</keyword>
<comment type="subcellular location">
    <subcellularLocation>
        <location evidence="1">Cell membrane</location>
    </subcellularLocation>
</comment>
<dbReference type="Gene3D" id="2.40.30.170">
    <property type="match status" value="1"/>
</dbReference>
<dbReference type="SUPFAM" id="SSF111369">
    <property type="entry name" value="HlyD-like secretion proteins"/>
    <property type="match status" value="1"/>
</dbReference>
<feature type="coiled-coil region" evidence="4">
    <location>
        <begin position="182"/>
        <end position="216"/>
    </location>
</feature>
<evidence type="ECO:0000256" key="6">
    <source>
        <dbReference type="SAM" id="Phobius"/>
    </source>
</evidence>
<proteinExistence type="inferred from homology"/>
<evidence type="ECO:0000256" key="3">
    <source>
        <dbReference type="ARBA" id="ARBA00023054"/>
    </source>
</evidence>
<reference evidence="9 10" key="1">
    <citation type="journal article" date="2005" name="Arch. Microbiol.">
        <title>The genome sequence of an anaerobic aromatic-degrading denitrifying bacterium, strain EbN1.</title>
        <authorList>
            <person name="Rabus R."/>
            <person name="Kube M."/>
            <person name="Heider J."/>
            <person name="Beck A."/>
            <person name="Heitmann K."/>
            <person name="Widdel F."/>
            <person name="Reinhardt R."/>
        </authorList>
    </citation>
    <scope>NUCLEOTIDE SEQUENCE [LARGE SCALE GENOMIC DNA]</scope>
    <source>
        <strain evidence="9 10">EbN1</strain>
    </source>
</reference>
<dbReference type="Gene3D" id="2.40.50.100">
    <property type="match status" value="1"/>
</dbReference>
<keyword evidence="10" id="KW-1185">Reference proteome</keyword>
<dbReference type="Gene3D" id="6.10.140.1990">
    <property type="match status" value="1"/>
</dbReference>
<dbReference type="HOGENOM" id="CLU_018816_14_1_4"/>